<reference evidence="1" key="1">
    <citation type="submission" date="2017-05" db="EMBL/GenBank/DDBJ databases">
        <title>The Genome Sequence of Enterococcus sp. 9E7_DIV0242.</title>
        <authorList>
            <consortium name="The Broad Institute Genomics Platform"/>
            <consortium name="The Broad Institute Genomic Center for Infectious Diseases"/>
            <person name="Earl A."/>
            <person name="Manson A."/>
            <person name="Schwartman J."/>
            <person name="Gilmore M."/>
            <person name="Abouelleil A."/>
            <person name="Cao P."/>
            <person name="Chapman S."/>
            <person name="Cusick C."/>
            <person name="Shea T."/>
            <person name="Young S."/>
            <person name="Neafsey D."/>
            <person name="Nusbaum C."/>
            <person name="Birren B."/>
        </authorList>
    </citation>
    <scope>NUCLEOTIDE SEQUENCE [LARGE SCALE GENOMIC DNA]</scope>
    <source>
        <strain evidence="1">9E7_DIV0242</strain>
    </source>
</reference>
<dbReference type="OrthoDB" id="9810101at2"/>
<dbReference type="PANTHER" id="PTHR10000:SF25">
    <property type="entry name" value="PHOSPHATASE YKRA-RELATED"/>
    <property type="match status" value="1"/>
</dbReference>
<keyword evidence="3" id="KW-1185">Reference proteome</keyword>
<dbReference type="Gene3D" id="3.40.50.1000">
    <property type="entry name" value="HAD superfamily/HAD-like"/>
    <property type="match status" value="1"/>
</dbReference>
<dbReference type="PROSITE" id="PS01229">
    <property type="entry name" value="COF_2"/>
    <property type="match status" value="1"/>
</dbReference>
<dbReference type="InterPro" id="IPR023214">
    <property type="entry name" value="HAD_sf"/>
</dbReference>
<dbReference type="Gene3D" id="3.30.1240.10">
    <property type="match status" value="1"/>
</dbReference>
<dbReference type="NCBIfam" id="TIGR01484">
    <property type="entry name" value="HAD-SF-IIB"/>
    <property type="match status" value="1"/>
</dbReference>
<evidence type="ECO:0000313" key="3">
    <source>
        <dbReference type="Proteomes" id="UP000195141"/>
    </source>
</evidence>
<accession>A0A242K3D7</accession>
<reference evidence="2" key="3">
    <citation type="submission" date="2024-03" db="EMBL/GenBank/DDBJ databases">
        <title>The Genome Sequence of Enterococcus sp. DIV0242b.</title>
        <authorList>
            <consortium name="The Broad Institute Genomics Platform"/>
            <consortium name="The Broad Institute Microbial Omics Core"/>
            <consortium name="The Broad Institute Genomic Center for Infectious Diseases"/>
            <person name="Earl A."/>
            <person name="Manson A."/>
            <person name="Gilmore M."/>
            <person name="Schwartman J."/>
            <person name="Shea T."/>
            <person name="Abouelleil A."/>
            <person name="Cao P."/>
            <person name="Chapman S."/>
            <person name="Cusick C."/>
            <person name="Young S."/>
            <person name="Neafsey D."/>
            <person name="Nusbaum C."/>
            <person name="Birren B."/>
        </authorList>
    </citation>
    <scope>NUCLEOTIDE SEQUENCE</scope>
    <source>
        <strain evidence="2">9E7_DIV0242</strain>
    </source>
</reference>
<dbReference type="RefSeq" id="WP_086349998.1">
    <property type="nucleotide sequence ID" value="NZ_CP147247.1"/>
</dbReference>
<dbReference type="InterPro" id="IPR036412">
    <property type="entry name" value="HAD-like_sf"/>
</dbReference>
<evidence type="ECO:0008006" key="4">
    <source>
        <dbReference type="Google" id="ProtNLM"/>
    </source>
</evidence>
<dbReference type="GO" id="GO:0016791">
    <property type="term" value="F:phosphatase activity"/>
    <property type="evidence" value="ECO:0007669"/>
    <property type="project" value="TreeGrafter"/>
</dbReference>
<proteinExistence type="predicted"/>
<dbReference type="AlphaFoldDB" id="A0A242K3D7"/>
<dbReference type="EMBL" id="NGMM01000005">
    <property type="protein sequence ID" value="OTP13508.1"/>
    <property type="molecule type" value="Genomic_DNA"/>
</dbReference>
<evidence type="ECO:0000313" key="1">
    <source>
        <dbReference type="EMBL" id="OTP13508.1"/>
    </source>
</evidence>
<dbReference type="SFLD" id="SFLDS00003">
    <property type="entry name" value="Haloacid_Dehalogenase"/>
    <property type="match status" value="1"/>
</dbReference>
<dbReference type="PANTHER" id="PTHR10000">
    <property type="entry name" value="PHOSPHOSERINE PHOSPHATASE"/>
    <property type="match status" value="1"/>
</dbReference>
<reference evidence="2" key="2">
    <citation type="submission" date="2017-05" db="EMBL/GenBank/DDBJ databases">
        <authorList>
            <consortium name="The Broad Institute Genomics Platform"/>
            <consortium name="The Broad Institute Genomic Center for Infectious Diseases"/>
            <person name="Earl A."/>
            <person name="Manson A."/>
            <person name="Schwartman J."/>
            <person name="Gilmore M."/>
            <person name="Abouelleil A."/>
            <person name="Cao P."/>
            <person name="Chapman S."/>
            <person name="Cusick C."/>
            <person name="Shea T."/>
            <person name="Young S."/>
            <person name="Neafsey D."/>
            <person name="Nusbaum C."/>
            <person name="Birren B."/>
        </authorList>
    </citation>
    <scope>NUCLEOTIDE SEQUENCE</scope>
    <source>
        <strain evidence="2">9E7_DIV0242</strain>
    </source>
</reference>
<dbReference type="SUPFAM" id="SSF56784">
    <property type="entry name" value="HAD-like"/>
    <property type="match status" value="1"/>
</dbReference>
<dbReference type="Proteomes" id="UP000195141">
    <property type="component" value="Chromosome"/>
</dbReference>
<dbReference type="Pfam" id="PF08282">
    <property type="entry name" value="Hydrolase_3"/>
    <property type="match status" value="1"/>
</dbReference>
<dbReference type="NCBIfam" id="TIGR00099">
    <property type="entry name" value="Cof-subfamily"/>
    <property type="match status" value="1"/>
</dbReference>
<organism evidence="1">
    <name type="scientific">Candidatus Enterococcus clewellii</name>
    <dbReference type="NCBI Taxonomy" id="1834193"/>
    <lineage>
        <taxon>Bacteria</taxon>
        <taxon>Bacillati</taxon>
        <taxon>Bacillota</taxon>
        <taxon>Bacilli</taxon>
        <taxon>Lactobacillales</taxon>
        <taxon>Enterococcaceae</taxon>
        <taxon>Enterococcus</taxon>
    </lineage>
</organism>
<sequence length="259" mass="29000">MDNIKIVFFDIDGTLIDMEKKRISEKTLEMLVQLKENGIIICLATGRSPIALPHFDEVEFDAFLTFNGSSCFNKQETILRNPIPTSDVKRIIQNSEKLNRPVAVATKEKTIANGKDEDLIEYFSFAHQKVVVADDFEEVVNNEDVYQIMLGSREADHPKLMENTNHSKIVAWWDRAVDIIPTSSGKGSGINKILEYYNLSKSEALAFGDGNNDIEMLEAVGWGVAMDNASDELKTVADEICGHVADNGIYHYCLKHGLI</sequence>
<evidence type="ECO:0000313" key="2">
    <source>
        <dbReference type="EMBL" id="WYJ90103.1"/>
    </source>
</evidence>
<name>A0A242K3D7_9ENTE</name>
<dbReference type="InterPro" id="IPR000150">
    <property type="entry name" value="Cof"/>
</dbReference>
<dbReference type="SFLD" id="SFLDG01140">
    <property type="entry name" value="C2.B:_Phosphomannomutase_and_P"/>
    <property type="match status" value="1"/>
</dbReference>
<dbReference type="EMBL" id="CP147247">
    <property type="protein sequence ID" value="WYJ90103.1"/>
    <property type="molecule type" value="Genomic_DNA"/>
</dbReference>
<dbReference type="InterPro" id="IPR006379">
    <property type="entry name" value="HAD-SF_hydro_IIB"/>
</dbReference>
<gene>
    <name evidence="2" type="ORF">A5888_001831</name>
    <name evidence="1" type="ORF">A5888_002986</name>
</gene>
<dbReference type="GO" id="GO:0000287">
    <property type="term" value="F:magnesium ion binding"/>
    <property type="evidence" value="ECO:0007669"/>
    <property type="project" value="TreeGrafter"/>
</dbReference>
<dbReference type="GO" id="GO:0005829">
    <property type="term" value="C:cytosol"/>
    <property type="evidence" value="ECO:0007669"/>
    <property type="project" value="TreeGrafter"/>
</dbReference>
<protein>
    <recommendedName>
        <fullName evidence="4">HAD superfamily hydrolase</fullName>
    </recommendedName>
</protein>
<dbReference type="SFLD" id="SFLDG01144">
    <property type="entry name" value="C2.B.4:_PGP_Like"/>
    <property type="match status" value="1"/>
</dbReference>